<keyword evidence="4" id="KW-0010">Activator</keyword>
<evidence type="ECO:0000256" key="4">
    <source>
        <dbReference type="ARBA" id="ARBA00023159"/>
    </source>
</evidence>
<dbReference type="InterPro" id="IPR047511">
    <property type="entry name" value="FH_FOXH1"/>
</dbReference>
<feature type="domain" description="Fork-head" evidence="9">
    <location>
        <begin position="26"/>
        <end position="120"/>
    </location>
</feature>
<dbReference type="InterPro" id="IPR001766">
    <property type="entry name" value="Fork_head_dom"/>
</dbReference>
<comment type="subcellular location">
    <subcellularLocation>
        <location evidence="1 7">Nucleus</location>
    </subcellularLocation>
</comment>
<dbReference type="GO" id="GO:0032444">
    <property type="term" value="C:activin responsive factor complex"/>
    <property type="evidence" value="ECO:0007669"/>
    <property type="project" value="TreeGrafter"/>
</dbReference>
<name>A0A0B6VI63_LOTGI</name>
<dbReference type="EMBL" id="AB823981">
    <property type="protein sequence ID" value="BAQ19209.1"/>
    <property type="molecule type" value="Genomic_DNA"/>
</dbReference>
<evidence type="ECO:0000256" key="6">
    <source>
        <dbReference type="ARBA" id="ARBA00023242"/>
    </source>
</evidence>
<evidence type="ECO:0000256" key="5">
    <source>
        <dbReference type="ARBA" id="ARBA00023163"/>
    </source>
</evidence>
<dbReference type="SMART" id="SM00339">
    <property type="entry name" value="FH"/>
    <property type="match status" value="1"/>
</dbReference>
<dbReference type="InterPro" id="IPR036390">
    <property type="entry name" value="WH_DNA-bd_sf"/>
</dbReference>
<feature type="DNA-binding region" description="Fork-head" evidence="7">
    <location>
        <begin position="26"/>
        <end position="120"/>
    </location>
</feature>
<feature type="region of interest" description="Disordered" evidence="8">
    <location>
        <begin position="159"/>
        <end position="187"/>
    </location>
</feature>
<dbReference type="GO" id="GO:0000976">
    <property type="term" value="F:transcription cis-regulatory region binding"/>
    <property type="evidence" value="ECO:0007669"/>
    <property type="project" value="TreeGrafter"/>
</dbReference>
<dbReference type="GO" id="GO:0046332">
    <property type="term" value="F:SMAD binding"/>
    <property type="evidence" value="ECO:0007669"/>
    <property type="project" value="UniProtKB-ARBA"/>
</dbReference>
<reference evidence="10" key="1">
    <citation type="submission" date="2013-06" db="EMBL/GenBank/DDBJ databases">
        <title>Nodal signalling determines biradial asymmetry in Hydra.</title>
        <authorList>
            <person name="Watanabe H."/>
            <person name="Schmidt H."/>
            <person name="Kuhn A."/>
            <person name="Oezbek S."/>
            <person name="Hobmayer B."/>
            <person name="Holstein T.W."/>
        </authorList>
    </citation>
    <scope>NUCLEOTIDE SEQUENCE</scope>
</reference>
<keyword evidence="2" id="KW-0805">Transcription regulation</keyword>
<dbReference type="PRINTS" id="PR00053">
    <property type="entry name" value="FORKHEAD"/>
</dbReference>
<feature type="region of interest" description="Disordered" evidence="8">
    <location>
        <begin position="297"/>
        <end position="327"/>
    </location>
</feature>
<evidence type="ECO:0000313" key="10">
    <source>
        <dbReference type="EMBL" id="BAQ19209.1"/>
    </source>
</evidence>
<evidence type="ECO:0000259" key="9">
    <source>
        <dbReference type="PROSITE" id="PS50039"/>
    </source>
</evidence>
<proteinExistence type="predicted"/>
<evidence type="ECO:0000256" key="8">
    <source>
        <dbReference type="SAM" id="MobiDB-lite"/>
    </source>
</evidence>
<dbReference type="InterPro" id="IPR052327">
    <property type="entry name" value="Activin_resp_transcr_regulator"/>
</dbReference>
<gene>
    <name evidence="10" type="primary">LgiFoxH1</name>
</gene>
<evidence type="ECO:0000256" key="7">
    <source>
        <dbReference type="PROSITE-ProRule" id="PRU00089"/>
    </source>
</evidence>
<dbReference type="PANTHER" id="PTHR47316:SF1">
    <property type="entry name" value="FORKHEAD BOX PROTEIN H1"/>
    <property type="match status" value="1"/>
</dbReference>
<dbReference type="AlphaFoldDB" id="A0A0B6VI63"/>
<feature type="compositionally biased region" description="Basic and acidic residues" evidence="8">
    <location>
        <begin position="161"/>
        <end position="172"/>
    </location>
</feature>
<dbReference type="CDD" id="cd20022">
    <property type="entry name" value="FH_FOXH"/>
    <property type="match status" value="1"/>
</dbReference>
<keyword evidence="5" id="KW-0804">Transcription</keyword>
<dbReference type="Gene3D" id="1.10.10.10">
    <property type="entry name" value="Winged helix-like DNA-binding domain superfamily/Winged helix DNA-binding domain"/>
    <property type="match status" value="1"/>
</dbReference>
<evidence type="ECO:0000256" key="1">
    <source>
        <dbReference type="ARBA" id="ARBA00004123"/>
    </source>
</evidence>
<organism evidence="10">
    <name type="scientific">Lottia gigantea</name>
    <name type="common">Giant owl limpet</name>
    <dbReference type="NCBI Taxonomy" id="225164"/>
    <lineage>
        <taxon>Eukaryota</taxon>
        <taxon>Metazoa</taxon>
        <taxon>Spiralia</taxon>
        <taxon>Lophotrochozoa</taxon>
        <taxon>Mollusca</taxon>
        <taxon>Gastropoda</taxon>
        <taxon>Patellogastropoda</taxon>
        <taxon>Lottioidea</taxon>
        <taxon>Lottiidae</taxon>
        <taxon>Lottia</taxon>
    </lineage>
</organism>
<dbReference type="SUPFAM" id="SSF46785">
    <property type="entry name" value="Winged helix' DNA-binding domain"/>
    <property type="match status" value="1"/>
</dbReference>
<sequence>MEPEAKRQKIDTTGRRVMKSYKRHDKPPYSYLGMVALIIQCSPGRQQSLAGIIDTLTDMFPFFQGEYKGWKDSVRHNMTNSDCFYKVEELVNNVKRMKRCKWAIDFKKLPEDAMVRQDRRKTTEYYASTLTEHFNLPPLRYVPQGAVLSISTSKLVNPPPEHFDDTFKEPRQRVQRRSTPRPFSIESILESSRKSQSLCEPAHVHHIQFPKTMFDDQTPEKALENLRQLCNNTNPLDVEPKPLDTSLEVRTSSSLCDITNSSSRDSLDFSTPRGMSIEGFGNFTPRPELFTTRKATTQGYKTDSEHVTPTNRSLSTPQRTPSCTYSFTEPVTPTNVTVIQSSTQLSGHKVTSTPLRQWHQPRLTNIFSPRNQQPNYQNSSFSAFSFSGSTTSPIMSPVNLSLNSPPSFESASSLFESPPLHASFGSSYIERRLESPHSSRSSCNAIRKPEWVYFATPDPRVQQPTVKHPDSFSQGSFFYVTQPNFT</sequence>
<feature type="non-terminal residue" evidence="10">
    <location>
        <position position="1"/>
    </location>
</feature>
<accession>A0A0B6VI63</accession>
<protein>
    <submittedName>
        <fullName evidence="10">Forkhead box H1 protein</fullName>
    </submittedName>
</protein>
<evidence type="ECO:0000256" key="3">
    <source>
        <dbReference type="ARBA" id="ARBA00023125"/>
    </source>
</evidence>
<evidence type="ECO:0000256" key="2">
    <source>
        <dbReference type="ARBA" id="ARBA00023015"/>
    </source>
</evidence>
<dbReference type="GO" id="GO:0001228">
    <property type="term" value="F:DNA-binding transcription activator activity, RNA polymerase II-specific"/>
    <property type="evidence" value="ECO:0007669"/>
    <property type="project" value="TreeGrafter"/>
</dbReference>
<keyword evidence="6 7" id="KW-0539">Nucleus</keyword>
<dbReference type="PROSITE" id="PS00658">
    <property type="entry name" value="FORK_HEAD_2"/>
    <property type="match status" value="1"/>
</dbReference>
<dbReference type="PANTHER" id="PTHR47316">
    <property type="entry name" value="FORKHEAD BOX PROTEIN H1"/>
    <property type="match status" value="1"/>
</dbReference>
<dbReference type="PROSITE" id="PS50039">
    <property type="entry name" value="FORK_HEAD_3"/>
    <property type="match status" value="1"/>
</dbReference>
<dbReference type="Pfam" id="PF00250">
    <property type="entry name" value="Forkhead"/>
    <property type="match status" value="1"/>
</dbReference>
<dbReference type="InterPro" id="IPR030456">
    <property type="entry name" value="TF_fork_head_CS_2"/>
</dbReference>
<dbReference type="InterPro" id="IPR036388">
    <property type="entry name" value="WH-like_DNA-bd_sf"/>
</dbReference>
<keyword evidence="3 7" id="KW-0238">DNA-binding</keyword>